<dbReference type="InterPro" id="IPR022454">
    <property type="entry name" value="CHP03883_F420-assoc"/>
</dbReference>
<dbReference type="NCBIfam" id="TIGR03883">
    <property type="entry name" value="DUF2342_F420"/>
    <property type="match status" value="1"/>
</dbReference>
<dbReference type="PANTHER" id="PTHR39420:SF1">
    <property type="entry name" value="HYDROLASE"/>
    <property type="match status" value="1"/>
</dbReference>
<dbReference type="NCBIfam" id="TIGR03624">
    <property type="entry name" value="putative hydrolase"/>
    <property type="match status" value="1"/>
</dbReference>
<protein>
    <submittedName>
        <fullName evidence="1">Zinc-dependent metalloprotease</fullName>
    </submittedName>
</protein>
<organism evidence="1 2">
    <name type="scientific">Aquipuribacter hungaricus</name>
    <dbReference type="NCBI Taxonomy" id="545624"/>
    <lineage>
        <taxon>Bacteria</taxon>
        <taxon>Bacillati</taxon>
        <taxon>Actinomycetota</taxon>
        <taxon>Actinomycetes</taxon>
        <taxon>Micrococcales</taxon>
        <taxon>Intrasporangiaceae</taxon>
        <taxon>Aquipuribacter</taxon>
    </lineage>
</organism>
<gene>
    <name evidence="1" type="ORF">ACFOLH_17875</name>
</gene>
<keyword evidence="1" id="KW-0645">Protease</keyword>
<comment type="caution">
    <text evidence="1">The sequence shown here is derived from an EMBL/GenBank/DDBJ whole genome shotgun (WGS) entry which is preliminary data.</text>
</comment>
<evidence type="ECO:0000313" key="2">
    <source>
        <dbReference type="Proteomes" id="UP001595685"/>
    </source>
</evidence>
<dbReference type="SUPFAM" id="SSF55486">
    <property type="entry name" value="Metalloproteases ('zincins'), catalytic domain"/>
    <property type="match status" value="1"/>
</dbReference>
<dbReference type="Gene3D" id="1.20.150.30">
    <property type="entry name" value="Zincin-like metallopeptidase, N-terminal domain"/>
    <property type="match status" value="1"/>
</dbReference>
<dbReference type="InterPro" id="IPR018766">
    <property type="entry name" value="Zinicin_2"/>
</dbReference>
<keyword evidence="1" id="KW-0482">Metalloprotease</keyword>
<dbReference type="EMBL" id="JBHRWW010000018">
    <property type="protein sequence ID" value="MFC3690219.1"/>
    <property type="molecule type" value="Genomic_DNA"/>
</dbReference>
<name>A0ABV7WKB3_9MICO</name>
<dbReference type="Proteomes" id="UP001595685">
    <property type="component" value="Unassembled WGS sequence"/>
</dbReference>
<accession>A0ABV7WKB3</accession>
<proteinExistence type="predicted"/>
<sequence>MQATATLVDWEAAGAAAAALVPPGPAMTRAEIEDLVAELRSCASLAVDPVAETSGLEAGEDGGAVLVVDRAGWARANAASFGALMDPVLSAALQRQKAGRSGGRGTPEGPAALAAVTRAVNAAETGSLLAFMASKVLGQYDVLAPDGGRLLLVAPNVAHVETEIGAVPSDFRLWVCLHEETHRVQFGANPWLAGWFRGQVVELLDDMLEDPASSLKRLVDGLGRLPDLLRAPAPGADAPAGSASGGLIDLVQTPEQKERLDALSAVMSLLEGHADVVMDEVGPSVVPTVAQIRARFGARRGGTGPVDRAVRRLLGLDAKVAQYRDGARFVRAVTAQVGTPGFNAVWSGPGTLPSAAELRDPAAWVARVHG</sequence>
<keyword evidence="2" id="KW-1185">Reference proteome</keyword>
<reference evidence="2" key="1">
    <citation type="journal article" date="2019" name="Int. J. Syst. Evol. Microbiol.">
        <title>The Global Catalogue of Microorganisms (GCM) 10K type strain sequencing project: providing services to taxonomists for standard genome sequencing and annotation.</title>
        <authorList>
            <consortium name="The Broad Institute Genomics Platform"/>
            <consortium name="The Broad Institute Genome Sequencing Center for Infectious Disease"/>
            <person name="Wu L."/>
            <person name="Ma J."/>
        </authorList>
    </citation>
    <scope>NUCLEOTIDE SEQUENCE [LARGE SCALE GENOMIC DNA]</scope>
    <source>
        <strain evidence="2">NCAIM B.02333</strain>
    </source>
</reference>
<keyword evidence="1" id="KW-0378">Hydrolase</keyword>
<dbReference type="Pfam" id="PF10103">
    <property type="entry name" value="Zincin_2"/>
    <property type="match status" value="1"/>
</dbReference>
<dbReference type="GO" id="GO:0008237">
    <property type="term" value="F:metallopeptidase activity"/>
    <property type="evidence" value="ECO:0007669"/>
    <property type="project" value="UniProtKB-KW"/>
</dbReference>
<dbReference type="PANTHER" id="PTHR39420">
    <property type="match status" value="1"/>
</dbReference>
<dbReference type="InterPro" id="IPR042271">
    <property type="entry name" value="Zinicin_2_N"/>
</dbReference>
<evidence type="ECO:0000313" key="1">
    <source>
        <dbReference type="EMBL" id="MFC3690219.1"/>
    </source>
</evidence>
<dbReference type="RefSeq" id="WP_376983938.1">
    <property type="nucleotide sequence ID" value="NZ_JBHRWW010000018.1"/>
</dbReference>